<dbReference type="PANTHER" id="PTHR30563:SF0">
    <property type="entry name" value="DNA RECOMBINATION PROTEIN RMUC"/>
    <property type="match status" value="1"/>
</dbReference>
<keyword evidence="4" id="KW-0233">DNA recombination</keyword>
<evidence type="ECO:0000313" key="7">
    <source>
        <dbReference type="Proteomes" id="UP000830116"/>
    </source>
</evidence>
<dbReference type="Proteomes" id="UP000830116">
    <property type="component" value="Chromosome"/>
</dbReference>
<protein>
    <submittedName>
        <fullName evidence="6">DNA recombination protein RmuC</fullName>
    </submittedName>
</protein>
<organism evidence="6 7">
    <name type="scientific">Bdellovibrio reynosensis</name>
    <dbReference type="NCBI Taxonomy" id="2835041"/>
    <lineage>
        <taxon>Bacteria</taxon>
        <taxon>Pseudomonadati</taxon>
        <taxon>Bdellovibrionota</taxon>
        <taxon>Bdellovibrionia</taxon>
        <taxon>Bdellovibrionales</taxon>
        <taxon>Pseudobdellovibrionaceae</taxon>
        <taxon>Bdellovibrio</taxon>
    </lineage>
</organism>
<evidence type="ECO:0000256" key="2">
    <source>
        <dbReference type="ARBA" id="ARBA00009840"/>
    </source>
</evidence>
<name>A0ABY4C7M9_9BACT</name>
<sequence length="449" mass="50684">MTLIPILTFLAGAVVAGLIVYFKSKSQATVVIAQLQTELQVEKANQQSELQAEKGIMQAAFQTEKTDLQNEKAELQAELQAMIMKNDMLTESLKEQKSLMNEAQKQREELAKSMNVQFEVLAQKIFEEKSAKFTDQNHKNIAAIMEPLKERIKDFEKKVEETYSTERSERGVLRGELTKLMELNKVMSAETQNLTKALKGEVKTQGNWGELILENILERSGLRKGEEYIIQGTDLDLRGEDGQMLRPDVIVNLPDEKHLIVDSKMTLIAYEQYSSAETAEDQERTGKLHVEALKKHIDGLSEKKYHAADKLISPDFVILFMPLEPAFALAFKLKPELFQYAWERNVAIVSPTTLLATLRTVAALWKQDRQEKNALEIAKRGGLLYEKFAGLLKDLQNLGEKLGAAQKAHEDVIKKVSEGRGNLIDQVEDLKRLGAKTEKSLPQIETVTT</sequence>
<gene>
    <name evidence="6" type="primary">rmuC</name>
    <name evidence="6" type="ORF">MNR06_09395</name>
</gene>
<evidence type="ECO:0000256" key="1">
    <source>
        <dbReference type="ARBA" id="ARBA00003416"/>
    </source>
</evidence>
<proteinExistence type="inferred from homology"/>
<dbReference type="EMBL" id="CP093442">
    <property type="protein sequence ID" value="UOE99911.1"/>
    <property type="molecule type" value="Genomic_DNA"/>
</dbReference>
<evidence type="ECO:0000256" key="5">
    <source>
        <dbReference type="SAM" id="Coils"/>
    </source>
</evidence>
<keyword evidence="7" id="KW-1185">Reference proteome</keyword>
<feature type="coiled-coil region" evidence="5">
    <location>
        <begin position="58"/>
        <end position="113"/>
    </location>
</feature>
<evidence type="ECO:0000256" key="3">
    <source>
        <dbReference type="ARBA" id="ARBA00023054"/>
    </source>
</evidence>
<comment type="function">
    <text evidence="1">Involved in DNA recombination.</text>
</comment>
<comment type="similarity">
    <text evidence="2">Belongs to the RmuC family.</text>
</comment>
<keyword evidence="3 5" id="KW-0175">Coiled coil</keyword>
<dbReference type="PANTHER" id="PTHR30563">
    <property type="entry name" value="DNA RECOMBINATION PROTEIN RMUC"/>
    <property type="match status" value="1"/>
</dbReference>
<evidence type="ECO:0000313" key="6">
    <source>
        <dbReference type="EMBL" id="UOE99911.1"/>
    </source>
</evidence>
<reference evidence="6" key="1">
    <citation type="submission" date="2022-03" db="EMBL/GenBank/DDBJ databases">
        <title>Genome Identification and Characterization of new species Bdellovibrio reynosense LBG001 sp. nov. from a Mexico soil sample.</title>
        <authorList>
            <person name="Camilli A."/>
            <person name="Ajao Y."/>
            <person name="Guo X."/>
        </authorList>
    </citation>
    <scope>NUCLEOTIDE SEQUENCE</scope>
    <source>
        <strain evidence="6">LBG001</strain>
    </source>
</reference>
<dbReference type="InterPro" id="IPR003798">
    <property type="entry name" value="DNA_recombination_RmuC"/>
</dbReference>
<accession>A0ABY4C7M9</accession>
<evidence type="ECO:0000256" key="4">
    <source>
        <dbReference type="ARBA" id="ARBA00023172"/>
    </source>
</evidence>
<dbReference type="Pfam" id="PF02646">
    <property type="entry name" value="RmuC"/>
    <property type="match status" value="1"/>
</dbReference>
<dbReference type="RefSeq" id="WP_243535367.1">
    <property type="nucleotide sequence ID" value="NZ_CP093442.1"/>
</dbReference>